<dbReference type="EMBL" id="JBJKFK010005510">
    <property type="protein sequence ID" value="KAL3308283.1"/>
    <property type="molecule type" value="Genomic_DNA"/>
</dbReference>
<dbReference type="AlphaFoldDB" id="A0ABD2PMP5"/>
<keyword evidence="3" id="KW-1185">Reference proteome</keyword>
<proteinExistence type="predicted"/>
<dbReference type="Proteomes" id="UP001626550">
    <property type="component" value="Unassembled WGS sequence"/>
</dbReference>
<reference evidence="2 3" key="1">
    <citation type="submission" date="2024-11" db="EMBL/GenBank/DDBJ databases">
        <title>Adaptive evolution of stress response genes in parasites aligns with host niche diversity.</title>
        <authorList>
            <person name="Hahn C."/>
            <person name="Resl P."/>
        </authorList>
    </citation>
    <scope>NUCLEOTIDE SEQUENCE [LARGE SCALE GENOMIC DNA]</scope>
    <source>
        <strain evidence="2">EGGRZ-B1_66</strain>
        <tissue evidence="2">Body</tissue>
    </source>
</reference>
<name>A0ABD2PMP5_9PLAT</name>
<feature type="compositionally biased region" description="Basic and acidic residues" evidence="1">
    <location>
        <begin position="80"/>
        <end position="90"/>
    </location>
</feature>
<accession>A0ABD2PMP5</accession>
<gene>
    <name evidence="2" type="ORF">Ciccas_013187</name>
</gene>
<feature type="region of interest" description="Disordered" evidence="1">
    <location>
        <begin position="74"/>
        <end position="95"/>
    </location>
</feature>
<protein>
    <submittedName>
        <fullName evidence="2">Uncharacterized protein</fullName>
    </submittedName>
</protein>
<organism evidence="2 3">
    <name type="scientific">Cichlidogyrus casuarinus</name>
    <dbReference type="NCBI Taxonomy" id="1844966"/>
    <lineage>
        <taxon>Eukaryota</taxon>
        <taxon>Metazoa</taxon>
        <taxon>Spiralia</taxon>
        <taxon>Lophotrochozoa</taxon>
        <taxon>Platyhelminthes</taxon>
        <taxon>Monogenea</taxon>
        <taxon>Monopisthocotylea</taxon>
        <taxon>Dactylogyridea</taxon>
        <taxon>Ancyrocephalidae</taxon>
        <taxon>Cichlidogyrus</taxon>
    </lineage>
</organism>
<evidence type="ECO:0000313" key="3">
    <source>
        <dbReference type="Proteomes" id="UP001626550"/>
    </source>
</evidence>
<evidence type="ECO:0000256" key="1">
    <source>
        <dbReference type="SAM" id="MobiDB-lite"/>
    </source>
</evidence>
<comment type="caution">
    <text evidence="2">The sequence shown here is derived from an EMBL/GenBank/DDBJ whole genome shotgun (WGS) entry which is preliminary data.</text>
</comment>
<sequence>MASTTNTESPINYPCERGQPVGINSTYAQYQTMSTSPRSYIMSNQSYGRMRSPEYLALAPIAVSADYLTGRGNQTQGFSEKLDSRKKDNSDSGLGCGDKTLIRKLVKGHLFLLYNTSQT</sequence>
<evidence type="ECO:0000313" key="2">
    <source>
        <dbReference type="EMBL" id="KAL3308283.1"/>
    </source>
</evidence>